<dbReference type="NCBIfam" id="TIGR03086">
    <property type="entry name" value="TIGR03086 family metal-binding protein"/>
    <property type="match status" value="1"/>
</dbReference>
<keyword evidence="4" id="KW-1185">Reference proteome</keyword>
<dbReference type="SUPFAM" id="SSF109854">
    <property type="entry name" value="DinB/YfiT-like putative metalloenzymes"/>
    <property type="match status" value="1"/>
</dbReference>
<dbReference type="EMBL" id="FNDN01000003">
    <property type="protein sequence ID" value="SDH81250.1"/>
    <property type="molecule type" value="Genomic_DNA"/>
</dbReference>
<organism evidence="3 4">
    <name type="scientific">Rhodococcus triatomae</name>
    <dbReference type="NCBI Taxonomy" id="300028"/>
    <lineage>
        <taxon>Bacteria</taxon>
        <taxon>Bacillati</taxon>
        <taxon>Actinomycetota</taxon>
        <taxon>Actinomycetes</taxon>
        <taxon>Mycobacteriales</taxon>
        <taxon>Nocardiaceae</taxon>
        <taxon>Rhodococcus</taxon>
    </lineage>
</organism>
<evidence type="ECO:0000313" key="4">
    <source>
        <dbReference type="Proteomes" id="UP000183263"/>
    </source>
</evidence>
<dbReference type="NCBIfam" id="TIGR03083">
    <property type="entry name" value="maleylpyruvate isomerase family mycothiol-dependent enzyme"/>
    <property type="match status" value="1"/>
</dbReference>
<dbReference type="GO" id="GO:0046872">
    <property type="term" value="F:metal ion binding"/>
    <property type="evidence" value="ECO:0007669"/>
    <property type="project" value="InterPro"/>
</dbReference>
<evidence type="ECO:0000256" key="1">
    <source>
        <dbReference type="SAM" id="MobiDB-lite"/>
    </source>
</evidence>
<dbReference type="OrthoDB" id="5185819at2"/>
<feature type="compositionally biased region" description="Basic and acidic residues" evidence="1">
    <location>
        <begin position="10"/>
        <end position="22"/>
    </location>
</feature>
<name>A0A1G8FGK0_9NOCA</name>
<dbReference type="InterPro" id="IPR024344">
    <property type="entry name" value="MDMPI_metal-binding"/>
</dbReference>
<dbReference type="Gene3D" id="1.20.120.450">
    <property type="entry name" value="dinb family like domain"/>
    <property type="match status" value="1"/>
</dbReference>
<dbReference type="Proteomes" id="UP000183263">
    <property type="component" value="Unassembled WGS sequence"/>
</dbReference>
<feature type="region of interest" description="Disordered" evidence="1">
    <location>
        <begin position="1"/>
        <end position="24"/>
    </location>
</feature>
<protein>
    <submittedName>
        <fullName evidence="3">TIGR03086 family protein</fullName>
    </submittedName>
</protein>
<reference evidence="3 4" key="1">
    <citation type="submission" date="2016-10" db="EMBL/GenBank/DDBJ databases">
        <authorList>
            <person name="de Groot N.N."/>
        </authorList>
    </citation>
    <scope>NUCLEOTIDE SEQUENCE [LARGE SCALE GENOMIC DNA]</scope>
    <source>
        <strain evidence="3 4">DSM 44892</strain>
    </source>
</reference>
<sequence>MDDDPVNDDPDGHGHHAEYADREDWDLGPAADALRRLLPGVTDERLGGPTPCPEWNVAALLDHLIGLSWAFTAAAQKIRVGGEPSGDAGRLPPDWRERLPDQLGLLVAAWRQDGAREGATEAGGVELPADLMGIVALNELVLHGWDLARATGQELEVTPAAVRACHRLFVAAGGGGDDPEGPFGPSVPVPDEATAFDKLLGSAGRDPGWHP</sequence>
<proteinExistence type="predicted"/>
<evidence type="ECO:0000259" key="2">
    <source>
        <dbReference type="Pfam" id="PF11716"/>
    </source>
</evidence>
<evidence type="ECO:0000313" key="3">
    <source>
        <dbReference type="EMBL" id="SDH81250.1"/>
    </source>
</evidence>
<dbReference type="AlphaFoldDB" id="A0A1G8FGK0"/>
<dbReference type="InterPro" id="IPR034660">
    <property type="entry name" value="DinB/YfiT-like"/>
</dbReference>
<dbReference type="InterPro" id="IPR017517">
    <property type="entry name" value="Maleyloyr_isom"/>
</dbReference>
<dbReference type="InterPro" id="IPR017520">
    <property type="entry name" value="CHP03086"/>
</dbReference>
<dbReference type="Pfam" id="PF11716">
    <property type="entry name" value="MDMPI_N"/>
    <property type="match status" value="1"/>
</dbReference>
<feature type="domain" description="Mycothiol-dependent maleylpyruvate isomerase metal-binding" evidence="2">
    <location>
        <begin position="28"/>
        <end position="148"/>
    </location>
</feature>
<gene>
    <name evidence="3" type="ORF">SAMN05444695_103277</name>
</gene>
<accession>A0A1G8FGK0</accession>